<dbReference type="OrthoDB" id="8554694at2"/>
<keyword evidence="5" id="KW-0808">Transferase</keyword>
<dbReference type="GO" id="GO:0005886">
    <property type="term" value="C:plasma membrane"/>
    <property type="evidence" value="ECO:0007669"/>
    <property type="project" value="TreeGrafter"/>
</dbReference>
<dbReference type="Proteomes" id="UP000235916">
    <property type="component" value="Unassembled WGS sequence"/>
</dbReference>
<dbReference type="EC" id="2.7.13.3" evidence="3"/>
<comment type="catalytic activity">
    <reaction evidence="1">
        <text>ATP + protein L-histidine = ADP + protein N-phospho-L-histidine.</text>
        <dbReference type="EC" id="2.7.13.3"/>
    </reaction>
</comment>
<dbReference type="GO" id="GO:0005524">
    <property type="term" value="F:ATP binding"/>
    <property type="evidence" value="ECO:0007669"/>
    <property type="project" value="UniProtKB-KW"/>
</dbReference>
<dbReference type="InterPro" id="IPR036890">
    <property type="entry name" value="HATPase_C_sf"/>
</dbReference>
<dbReference type="InterPro" id="IPR005467">
    <property type="entry name" value="His_kinase_dom"/>
</dbReference>
<protein>
    <recommendedName>
        <fullName evidence="3">histidine kinase</fullName>
        <ecNumber evidence="3">2.7.13.3</ecNumber>
    </recommendedName>
</protein>
<proteinExistence type="predicted"/>
<name>A0A2N8KZU6_9BURK</name>
<dbReference type="PANTHER" id="PTHR45436:SF14">
    <property type="entry name" value="SENSOR PROTEIN QSEC"/>
    <property type="match status" value="1"/>
</dbReference>
<keyword evidence="11" id="KW-0902">Two-component regulatory system</keyword>
<dbReference type="InterPro" id="IPR003594">
    <property type="entry name" value="HATPase_dom"/>
</dbReference>
<dbReference type="InterPro" id="IPR003660">
    <property type="entry name" value="HAMP_dom"/>
</dbReference>
<dbReference type="PROSITE" id="PS50885">
    <property type="entry name" value="HAMP"/>
    <property type="match status" value="1"/>
</dbReference>
<dbReference type="Pfam" id="PF00512">
    <property type="entry name" value="HisKA"/>
    <property type="match status" value="1"/>
</dbReference>
<evidence type="ECO:0000256" key="11">
    <source>
        <dbReference type="ARBA" id="ARBA00023012"/>
    </source>
</evidence>
<keyword evidence="9" id="KW-0067">ATP-binding</keyword>
<evidence type="ECO:0000256" key="10">
    <source>
        <dbReference type="ARBA" id="ARBA00022989"/>
    </source>
</evidence>
<keyword evidence="6" id="KW-0812">Transmembrane</keyword>
<evidence type="ECO:0000256" key="9">
    <source>
        <dbReference type="ARBA" id="ARBA00022840"/>
    </source>
</evidence>
<reference evidence="15 16" key="1">
    <citation type="submission" date="2018-01" db="EMBL/GenBank/DDBJ databases">
        <title>Draft genome sequence of Paucibacter aquatile CR182 isolated from freshwater of the Nakdong River.</title>
        <authorList>
            <person name="Choi A."/>
            <person name="Chung E.J."/>
        </authorList>
    </citation>
    <scope>NUCLEOTIDE SEQUENCE [LARGE SCALE GENOMIC DNA]</scope>
    <source>
        <strain evidence="15 16">CR182</strain>
    </source>
</reference>
<keyword evidence="16" id="KW-1185">Reference proteome</keyword>
<keyword evidence="7" id="KW-0547">Nucleotide-binding</keyword>
<dbReference type="SMART" id="SM00388">
    <property type="entry name" value="HisKA"/>
    <property type="match status" value="1"/>
</dbReference>
<dbReference type="Pfam" id="PF02518">
    <property type="entry name" value="HATPase_c"/>
    <property type="match status" value="1"/>
</dbReference>
<comment type="caution">
    <text evidence="15">The sequence shown here is derived from an EMBL/GenBank/DDBJ whole genome shotgun (WGS) entry which is preliminary data.</text>
</comment>
<evidence type="ECO:0000256" key="1">
    <source>
        <dbReference type="ARBA" id="ARBA00000085"/>
    </source>
</evidence>
<evidence type="ECO:0000256" key="12">
    <source>
        <dbReference type="ARBA" id="ARBA00023136"/>
    </source>
</evidence>
<evidence type="ECO:0000256" key="4">
    <source>
        <dbReference type="ARBA" id="ARBA00022553"/>
    </source>
</evidence>
<dbReference type="PROSITE" id="PS50109">
    <property type="entry name" value="HIS_KIN"/>
    <property type="match status" value="1"/>
</dbReference>
<evidence type="ECO:0000256" key="8">
    <source>
        <dbReference type="ARBA" id="ARBA00022777"/>
    </source>
</evidence>
<dbReference type="Gene3D" id="1.10.287.130">
    <property type="match status" value="1"/>
</dbReference>
<gene>
    <name evidence="15" type="ORF">C1O66_16300</name>
</gene>
<accession>A0A2N8KZU6</accession>
<dbReference type="Gene3D" id="3.30.565.10">
    <property type="entry name" value="Histidine kinase-like ATPase, C-terminal domain"/>
    <property type="match status" value="1"/>
</dbReference>
<keyword evidence="4" id="KW-0597">Phosphoprotein</keyword>
<comment type="subcellular location">
    <subcellularLocation>
        <location evidence="2">Membrane</location>
        <topology evidence="2">Multi-pass membrane protein</topology>
    </subcellularLocation>
</comment>
<dbReference type="CDD" id="cd00075">
    <property type="entry name" value="HATPase"/>
    <property type="match status" value="1"/>
</dbReference>
<feature type="domain" description="HAMP" evidence="14">
    <location>
        <begin position="194"/>
        <end position="245"/>
    </location>
</feature>
<dbReference type="RefSeq" id="WP_102768849.1">
    <property type="nucleotide sequence ID" value="NZ_POSP01000003.1"/>
</dbReference>
<dbReference type="InterPro" id="IPR004358">
    <property type="entry name" value="Sig_transdc_His_kin-like_C"/>
</dbReference>
<dbReference type="SUPFAM" id="SSF47384">
    <property type="entry name" value="Homodimeric domain of signal transducing histidine kinase"/>
    <property type="match status" value="1"/>
</dbReference>
<evidence type="ECO:0000259" key="13">
    <source>
        <dbReference type="PROSITE" id="PS50109"/>
    </source>
</evidence>
<keyword evidence="10" id="KW-1133">Transmembrane helix</keyword>
<evidence type="ECO:0000256" key="7">
    <source>
        <dbReference type="ARBA" id="ARBA00022741"/>
    </source>
</evidence>
<dbReference type="PANTHER" id="PTHR45436">
    <property type="entry name" value="SENSOR HISTIDINE KINASE YKOH"/>
    <property type="match status" value="1"/>
</dbReference>
<sequence length="479" mass="53020">MSLLAAAPATRRPAHRSLFRRSLGAVFAVIFLTWAALIARELIDIGLLQSRNGQAENQLWAELAKLQALPRLDQPQALEARMAELDGLLRDEWRHKGHRPPFYLLQVWHEGRLLLRRDPDLSGRDRSPPQEGVYASDSRWLYAEASEPEQGLIVRRWQEKPGDWHFSVAGFSYYARPLLYGLPLLILPVWLLFRLGFAPLQRIGQQISQRSAKDLSPLPDSPYVELAPLVNAVNSLMARLQLRLEREREFLLDAAHELKTPLAVVKLSAEALDGGQDTERRAESAQRLRQGVDRATHTVHQLLALARSGADALDMAQREHELVALVSDRVVLASPMALSRQIELELQAPEECWLRVNRESVGALIDNLVDNAIKYSPAGGHVLVRISDTPEAVQLEVLDQGPGIPAELQAKVFERFYRIPGQEQHGSGLGLAIVERAAAQHGARVQLGTGLEGRGLGVAVRFPREAGASSSPPAPSGEA</sequence>
<organism evidence="15 16">
    <name type="scientific">Kinneretia aquatilis</name>
    <dbReference type="NCBI Taxonomy" id="2070761"/>
    <lineage>
        <taxon>Bacteria</taxon>
        <taxon>Pseudomonadati</taxon>
        <taxon>Pseudomonadota</taxon>
        <taxon>Betaproteobacteria</taxon>
        <taxon>Burkholderiales</taxon>
        <taxon>Sphaerotilaceae</taxon>
        <taxon>Roseateles</taxon>
    </lineage>
</organism>
<dbReference type="InterPro" id="IPR003661">
    <property type="entry name" value="HisK_dim/P_dom"/>
</dbReference>
<keyword evidence="8 15" id="KW-0418">Kinase</keyword>
<dbReference type="EMBL" id="POSP01000003">
    <property type="protein sequence ID" value="PND38932.1"/>
    <property type="molecule type" value="Genomic_DNA"/>
</dbReference>
<dbReference type="AlphaFoldDB" id="A0A2N8KZU6"/>
<evidence type="ECO:0000256" key="3">
    <source>
        <dbReference type="ARBA" id="ARBA00012438"/>
    </source>
</evidence>
<dbReference type="GO" id="GO:0000155">
    <property type="term" value="F:phosphorelay sensor kinase activity"/>
    <property type="evidence" value="ECO:0007669"/>
    <property type="project" value="InterPro"/>
</dbReference>
<evidence type="ECO:0000313" key="16">
    <source>
        <dbReference type="Proteomes" id="UP000235916"/>
    </source>
</evidence>
<dbReference type="PRINTS" id="PR00344">
    <property type="entry name" value="BCTRLSENSOR"/>
</dbReference>
<evidence type="ECO:0000259" key="14">
    <source>
        <dbReference type="PROSITE" id="PS50885"/>
    </source>
</evidence>
<evidence type="ECO:0000256" key="6">
    <source>
        <dbReference type="ARBA" id="ARBA00022692"/>
    </source>
</evidence>
<dbReference type="InterPro" id="IPR050428">
    <property type="entry name" value="TCS_sensor_his_kinase"/>
</dbReference>
<keyword evidence="12" id="KW-0472">Membrane</keyword>
<evidence type="ECO:0000256" key="2">
    <source>
        <dbReference type="ARBA" id="ARBA00004141"/>
    </source>
</evidence>
<dbReference type="InterPro" id="IPR036097">
    <property type="entry name" value="HisK_dim/P_sf"/>
</dbReference>
<evidence type="ECO:0000256" key="5">
    <source>
        <dbReference type="ARBA" id="ARBA00022679"/>
    </source>
</evidence>
<dbReference type="SUPFAM" id="SSF55874">
    <property type="entry name" value="ATPase domain of HSP90 chaperone/DNA topoisomerase II/histidine kinase"/>
    <property type="match status" value="1"/>
</dbReference>
<dbReference type="CDD" id="cd00082">
    <property type="entry name" value="HisKA"/>
    <property type="match status" value="1"/>
</dbReference>
<evidence type="ECO:0000313" key="15">
    <source>
        <dbReference type="EMBL" id="PND38932.1"/>
    </source>
</evidence>
<dbReference type="SMART" id="SM00387">
    <property type="entry name" value="HATPase_c"/>
    <property type="match status" value="1"/>
</dbReference>
<feature type="domain" description="Histidine kinase" evidence="13">
    <location>
        <begin position="253"/>
        <end position="466"/>
    </location>
</feature>